<keyword evidence="3" id="KW-0319">Glycerol metabolism</keyword>
<keyword evidence="7" id="KW-0472">Membrane</keyword>
<dbReference type="Proteomes" id="UP001408789">
    <property type="component" value="Unassembled WGS sequence"/>
</dbReference>
<dbReference type="PROSITE" id="PS51704">
    <property type="entry name" value="GP_PDE"/>
    <property type="match status" value="1"/>
</dbReference>
<dbReference type="InterPro" id="IPR051578">
    <property type="entry name" value="GDPD"/>
</dbReference>
<keyword evidence="4" id="KW-0378">Hydrolase</keyword>
<evidence type="ECO:0000259" key="8">
    <source>
        <dbReference type="PROSITE" id="PS51704"/>
    </source>
</evidence>
<comment type="catalytic activity">
    <reaction evidence="5">
        <text>a sn-glycero-3-phosphodiester + H2O = an alcohol + sn-glycerol 3-phosphate + H(+)</text>
        <dbReference type="Rhea" id="RHEA:12969"/>
        <dbReference type="ChEBI" id="CHEBI:15377"/>
        <dbReference type="ChEBI" id="CHEBI:15378"/>
        <dbReference type="ChEBI" id="CHEBI:30879"/>
        <dbReference type="ChEBI" id="CHEBI:57597"/>
        <dbReference type="ChEBI" id="CHEBI:83408"/>
        <dbReference type="EC" id="3.1.4.46"/>
    </reaction>
</comment>
<dbReference type="Gene3D" id="3.20.20.190">
    <property type="entry name" value="Phosphatidylinositol (PI) phosphodiesterase"/>
    <property type="match status" value="1"/>
</dbReference>
<dbReference type="Pfam" id="PF00106">
    <property type="entry name" value="adh_short"/>
    <property type="match status" value="1"/>
</dbReference>
<proteinExistence type="inferred from homology"/>
<dbReference type="InterPro" id="IPR030395">
    <property type="entry name" value="GP_PDE_dom"/>
</dbReference>
<keyword evidence="7" id="KW-1133">Transmembrane helix</keyword>
<evidence type="ECO:0000313" key="10">
    <source>
        <dbReference type="Proteomes" id="UP001408789"/>
    </source>
</evidence>
<dbReference type="Gene3D" id="3.40.50.720">
    <property type="entry name" value="NAD(P)-binding Rossmann-like Domain"/>
    <property type="match status" value="1"/>
</dbReference>
<dbReference type="InterPro" id="IPR036291">
    <property type="entry name" value="NAD(P)-bd_dom_sf"/>
</dbReference>
<dbReference type="EC" id="3.1.4.46" evidence="2"/>
<feature type="domain" description="GP-PDE" evidence="8">
    <location>
        <begin position="85"/>
        <end position="374"/>
    </location>
</feature>
<reference evidence="9 10" key="1">
    <citation type="submission" date="2024-04" db="EMBL/GenBank/DDBJ databases">
        <title>The reference genome of an endangered Asteraceae, Deinandra increscens subsp. villosa, native to the Central Coast of California.</title>
        <authorList>
            <person name="Guilliams M."/>
            <person name="Hasenstab-Lehman K."/>
            <person name="Meyer R."/>
            <person name="Mcevoy S."/>
        </authorList>
    </citation>
    <scope>NUCLEOTIDE SEQUENCE [LARGE SCALE GENOMIC DNA]</scope>
    <source>
        <tissue evidence="9">Leaf</tissue>
    </source>
</reference>
<sequence>MDTVFKFISPNSSPQIPLKMALKTAHVTRVPNLDLVSDDLNHTNNNNVAAPFVPYHHNHHRDHKNDENDKNDNGDIVKKRAAGEFMVVGHRGTGMNLLQSPDPRMKLVKENSILAFNTAGRFDLDYIEFDVQVTKDDCPIIFHDNFIFTQDHKGVLIEKRVTDMNLDEFLSYGPQREPNKVGKPLFRKTKDGRIFEWKVEKDDHLCTLEEVFQKVNHSKGFNIEFKFDDNVVYKEEELVHVIQLVLRIVFKYAKNRSIFFSSFQPDATLLVRKLQSNYPVLFLTNGGVETYTDIRRNSLDEAMKLCLAGGLNGIVAEVRSVLRNPGVIKRIKDFKLSLISYGQLNNVREVVSAQILMGVDGVIVDLVQEITEVVAEFGKEVKSENLVEDQENDDEIKCSEKQLSSLMKPTMYETYLNNRFTNSLVFYIFLLLLLLVSPFLFAWELVNYARSCFRSKENLSGKVVLITGGSSGLGELMAYEYAKLGAYLVIIARQKPESRLEQVADRARELGSPDVLFMFADVSKVDDCRMFVNETVNHFGRLDHLVCNAGISPLNSINNDVTGFGPVIDINFWGSVYPTHFAIPHLMKTNGKIIVNASSAGVLNPPRYGFYSASKAALISFYESLRFEVSPTITVTILTLGYIQTNMITAKYSRNGVGFHLRKDMKDVVPTMEAEPCVKAIVDGIRKGATSITEPRFVKALFLIKYLFPQLHQFYLNMYFPSKNRKLKRDG</sequence>
<dbReference type="SUPFAM" id="SSF51695">
    <property type="entry name" value="PLC-like phosphodiesterases"/>
    <property type="match status" value="1"/>
</dbReference>
<dbReference type="PRINTS" id="PR00081">
    <property type="entry name" value="GDHRDH"/>
</dbReference>
<feature type="transmembrane region" description="Helical" evidence="7">
    <location>
        <begin position="424"/>
        <end position="446"/>
    </location>
</feature>
<dbReference type="PRINTS" id="PR00080">
    <property type="entry name" value="SDRFAMILY"/>
</dbReference>
<dbReference type="InterPro" id="IPR002347">
    <property type="entry name" value="SDR_fam"/>
</dbReference>
<evidence type="ECO:0000256" key="6">
    <source>
        <dbReference type="SAM" id="MobiDB-lite"/>
    </source>
</evidence>
<keyword evidence="10" id="KW-1185">Reference proteome</keyword>
<dbReference type="SUPFAM" id="SSF51735">
    <property type="entry name" value="NAD(P)-binding Rossmann-fold domains"/>
    <property type="match status" value="1"/>
</dbReference>
<dbReference type="PANTHER" id="PTHR22958">
    <property type="entry name" value="GLYCEROPHOSPHORYL DIESTER PHOSPHODIESTERASE"/>
    <property type="match status" value="1"/>
</dbReference>
<dbReference type="GO" id="GO:0008889">
    <property type="term" value="F:glycerophosphodiester phosphodiesterase activity"/>
    <property type="evidence" value="ECO:0007669"/>
    <property type="project" value="UniProtKB-EC"/>
</dbReference>
<evidence type="ECO:0000256" key="3">
    <source>
        <dbReference type="ARBA" id="ARBA00022798"/>
    </source>
</evidence>
<evidence type="ECO:0000256" key="5">
    <source>
        <dbReference type="ARBA" id="ARBA00047512"/>
    </source>
</evidence>
<dbReference type="InterPro" id="IPR017946">
    <property type="entry name" value="PLC-like_Pdiesterase_TIM-brl"/>
</dbReference>
<protein>
    <recommendedName>
        <fullName evidence="2">glycerophosphodiester phosphodiesterase</fullName>
        <ecNumber evidence="2">3.1.4.46</ecNumber>
    </recommendedName>
</protein>
<dbReference type="PROSITE" id="PS00061">
    <property type="entry name" value="ADH_SHORT"/>
    <property type="match status" value="1"/>
</dbReference>
<accession>A0AAP0DJE5</accession>
<dbReference type="Pfam" id="PF03009">
    <property type="entry name" value="GDPD"/>
    <property type="match status" value="1"/>
</dbReference>
<comment type="similarity">
    <text evidence="1">Belongs to the glycerophosphoryl diester phosphodiesterase family.</text>
</comment>
<evidence type="ECO:0000256" key="4">
    <source>
        <dbReference type="ARBA" id="ARBA00022801"/>
    </source>
</evidence>
<dbReference type="FunFam" id="3.20.20.190:FF:000034">
    <property type="entry name" value="Glycerophosphodiester phosphodiesterase GDPD2"/>
    <property type="match status" value="1"/>
</dbReference>
<keyword evidence="7" id="KW-0812">Transmembrane</keyword>
<dbReference type="AlphaFoldDB" id="A0AAP0DJE5"/>
<evidence type="ECO:0000256" key="2">
    <source>
        <dbReference type="ARBA" id="ARBA00012247"/>
    </source>
</evidence>
<feature type="region of interest" description="Disordered" evidence="6">
    <location>
        <begin position="56"/>
        <end position="75"/>
    </location>
</feature>
<dbReference type="GO" id="GO:0006071">
    <property type="term" value="P:glycerol metabolic process"/>
    <property type="evidence" value="ECO:0007669"/>
    <property type="project" value="UniProtKB-KW"/>
</dbReference>
<evidence type="ECO:0000256" key="7">
    <source>
        <dbReference type="SAM" id="Phobius"/>
    </source>
</evidence>
<dbReference type="PANTHER" id="PTHR22958:SF34">
    <property type="entry name" value="GLYCEROPHOSPHODIESTER PHOSPHODIESTERASE GDPD3"/>
    <property type="match status" value="1"/>
</dbReference>
<comment type="caution">
    <text evidence="9">The sequence shown here is derived from an EMBL/GenBank/DDBJ whole genome shotgun (WGS) entry which is preliminary data.</text>
</comment>
<name>A0AAP0DJE5_9ASTR</name>
<dbReference type="EMBL" id="JBCNJP010000007">
    <property type="protein sequence ID" value="KAK9076211.1"/>
    <property type="molecule type" value="Genomic_DNA"/>
</dbReference>
<dbReference type="GO" id="GO:0046475">
    <property type="term" value="P:glycerophospholipid catabolic process"/>
    <property type="evidence" value="ECO:0007669"/>
    <property type="project" value="TreeGrafter"/>
</dbReference>
<feature type="compositionally biased region" description="Basic and acidic residues" evidence="6">
    <location>
        <begin position="63"/>
        <end position="75"/>
    </location>
</feature>
<evidence type="ECO:0000313" key="9">
    <source>
        <dbReference type="EMBL" id="KAK9076211.1"/>
    </source>
</evidence>
<organism evidence="9 10">
    <name type="scientific">Deinandra increscens subsp. villosa</name>
    <dbReference type="NCBI Taxonomy" id="3103831"/>
    <lineage>
        <taxon>Eukaryota</taxon>
        <taxon>Viridiplantae</taxon>
        <taxon>Streptophyta</taxon>
        <taxon>Embryophyta</taxon>
        <taxon>Tracheophyta</taxon>
        <taxon>Spermatophyta</taxon>
        <taxon>Magnoliopsida</taxon>
        <taxon>eudicotyledons</taxon>
        <taxon>Gunneridae</taxon>
        <taxon>Pentapetalae</taxon>
        <taxon>asterids</taxon>
        <taxon>campanulids</taxon>
        <taxon>Asterales</taxon>
        <taxon>Asteraceae</taxon>
        <taxon>Asteroideae</taxon>
        <taxon>Heliantheae alliance</taxon>
        <taxon>Madieae</taxon>
        <taxon>Madiinae</taxon>
        <taxon>Deinandra</taxon>
    </lineage>
</organism>
<evidence type="ECO:0000256" key="1">
    <source>
        <dbReference type="ARBA" id="ARBA00007277"/>
    </source>
</evidence>
<gene>
    <name evidence="9" type="ORF">SSX86_004544</name>
</gene>
<dbReference type="InterPro" id="IPR020904">
    <property type="entry name" value="Sc_DH/Rdtase_CS"/>
</dbReference>